<reference evidence="4" key="1">
    <citation type="journal article" date="2020" name="Stud. Mycol.">
        <title>101 Dothideomycetes genomes: a test case for predicting lifestyles and emergence of pathogens.</title>
        <authorList>
            <person name="Haridas S."/>
            <person name="Albert R."/>
            <person name="Binder M."/>
            <person name="Bloem J."/>
            <person name="Labutti K."/>
            <person name="Salamov A."/>
            <person name="Andreopoulos B."/>
            <person name="Baker S."/>
            <person name="Barry K."/>
            <person name="Bills G."/>
            <person name="Bluhm B."/>
            <person name="Cannon C."/>
            <person name="Castanera R."/>
            <person name="Culley D."/>
            <person name="Daum C."/>
            <person name="Ezra D."/>
            <person name="Gonzalez J."/>
            <person name="Henrissat B."/>
            <person name="Kuo A."/>
            <person name="Liang C."/>
            <person name="Lipzen A."/>
            <person name="Lutzoni F."/>
            <person name="Magnuson J."/>
            <person name="Mondo S."/>
            <person name="Nolan M."/>
            <person name="Ohm R."/>
            <person name="Pangilinan J."/>
            <person name="Park H.-J."/>
            <person name="Ramirez L."/>
            <person name="Alfaro M."/>
            <person name="Sun H."/>
            <person name="Tritt A."/>
            <person name="Yoshinaga Y."/>
            <person name="Zwiers L.-H."/>
            <person name="Turgeon B."/>
            <person name="Goodwin S."/>
            <person name="Spatafora J."/>
            <person name="Crous P."/>
            <person name="Grigoriev I."/>
        </authorList>
    </citation>
    <scope>NUCLEOTIDE SEQUENCE</scope>
    <source>
        <strain evidence="4">CBS 123094</strain>
    </source>
</reference>
<feature type="chain" id="PRO_5025576194" description="Mid2 domain-containing protein" evidence="3">
    <location>
        <begin position="23"/>
        <end position="371"/>
    </location>
</feature>
<feature type="transmembrane region" description="Helical" evidence="2">
    <location>
        <begin position="200"/>
        <end position="230"/>
    </location>
</feature>
<feature type="signal peptide" evidence="3">
    <location>
        <begin position="1"/>
        <end position="22"/>
    </location>
</feature>
<sequence length="371" mass="40107">MRGYKTHISVALLLCCVRIATSAPNFQEKLLITFPPTPAATNCPNTNLLKRQQSCQFGQCGTECLSQGAFCCGPAGTLATSPYWVCDNGACITSVRGTTGIVDCYDPDNPSGTTQSCLDYQRTSSCRSTDRCYTCSADFPFCRWETYVSGNGPSLSWFSCVETKLPDTTFLGATITTNLPALSRTATAEATKTSSHEDGLLLSTGAIIGIAAGGGVVIIGIIALLVYCCLKKRSARKASQQLGVVTAPVKQEVPQQPQELDSHQYTRSELNFTGTTHSPYSEATLPFSSPQDYARQVEEVDMWRRETVGYPAAELPAKNMSYAEPREVHTYGQGGGMYVQDHQGQQYSQLPQRDSWACGDDTGHMSPGSRG</sequence>
<keyword evidence="3" id="KW-0732">Signal</keyword>
<gene>
    <name evidence="4" type="ORF">P154DRAFT_616428</name>
</gene>
<keyword evidence="5" id="KW-1185">Reference proteome</keyword>
<evidence type="ECO:0000256" key="1">
    <source>
        <dbReference type="SAM" id="MobiDB-lite"/>
    </source>
</evidence>
<evidence type="ECO:0000256" key="2">
    <source>
        <dbReference type="SAM" id="Phobius"/>
    </source>
</evidence>
<name>A0A6A5WTP2_9PLEO</name>
<proteinExistence type="predicted"/>
<evidence type="ECO:0000313" key="4">
    <source>
        <dbReference type="EMBL" id="KAF2005183.1"/>
    </source>
</evidence>
<dbReference type="EMBL" id="ML977564">
    <property type="protein sequence ID" value="KAF2005183.1"/>
    <property type="molecule type" value="Genomic_DNA"/>
</dbReference>
<keyword evidence="2" id="KW-1133">Transmembrane helix</keyword>
<dbReference type="AlphaFoldDB" id="A0A6A5WTP2"/>
<organism evidence="4 5">
    <name type="scientific">Amniculicola lignicola CBS 123094</name>
    <dbReference type="NCBI Taxonomy" id="1392246"/>
    <lineage>
        <taxon>Eukaryota</taxon>
        <taxon>Fungi</taxon>
        <taxon>Dikarya</taxon>
        <taxon>Ascomycota</taxon>
        <taxon>Pezizomycotina</taxon>
        <taxon>Dothideomycetes</taxon>
        <taxon>Pleosporomycetidae</taxon>
        <taxon>Pleosporales</taxon>
        <taxon>Amniculicolaceae</taxon>
        <taxon>Amniculicola</taxon>
    </lineage>
</organism>
<keyword evidence="2" id="KW-0812">Transmembrane</keyword>
<keyword evidence="2" id="KW-0472">Membrane</keyword>
<dbReference type="OrthoDB" id="3795015at2759"/>
<evidence type="ECO:0008006" key="6">
    <source>
        <dbReference type="Google" id="ProtNLM"/>
    </source>
</evidence>
<evidence type="ECO:0000313" key="5">
    <source>
        <dbReference type="Proteomes" id="UP000799779"/>
    </source>
</evidence>
<accession>A0A6A5WTP2</accession>
<evidence type="ECO:0000256" key="3">
    <source>
        <dbReference type="SAM" id="SignalP"/>
    </source>
</evidence>
<protein>
    <recommendedName>
        <fullName evidence="6">Mid2 domain-containing protein</fullName>
    </recommendedName>
</protein>
<feature type="region of interest" description="Disordered" evidence="1">
    <location>
        <begin position="344"/>
        <end position="371"/>
    </location>
</feature>
<dbReference type="Proteomes" id="UP000799779">
    <property type="component" value="Unassembled WGS sequence"/>
</dbReference>